<dbReference type="EMBL" id="CP003843">
    <property type="protein sequence ID" value="AFS81967.1"/>
    <property type="molecule type" value="Genomic_DNA"/>
</dbReference>
<evidence type="ECO:0000313" key="2">
    <source>
        <dbReference type="Proteomes" id="UP000006100"/>
    </source>
</evidence>
<sequence length="53" mass="5705">MKVIAITESGCIVETFDGFAANIGDCNVQQGEYVNALIDKKVKERAALMNPTS</sequence>
<dbReference type="eggNOG" id="arCOG08680">
    <property type="taxonomic scope" value="Archaea"/>
</dbReference>
<accession>K0BA78</accession>
<organism evidence="1 2">
    <name type="scientific">Candidatus Nitrosopumilus sediminis</name>
    <dbReference type="NCBI Taxonomy" id="1229909"/>
    <lineage>
        <taxon>Archaea</taxon>
        <taxon>Nitrososphaerota</taxon>
        <taxon>Nitrososphaeria</taxon>
        <taxon>Nitrosopumilales</taxon>
        <taxon>Nitrosopumilaceae</taxon>
        <taxon>Nitrosopumilus</taxon>
    </lineage>
</organism>
<dbReference type="STRING" id="1229909.NSED_00775"/>
<dbReference type="AlphaFoldDB" id="K0BA78"/>
<dbReference type="HOGENOM" id="CLU_3056937_0_0_2"/>
<dbReference type="Proteomes" id="UP000006100">
    <property type="component" value="Chromosome"/>
</dbReference>
<reference evidence="1 2" key="1">
    <citation type="journal article" date="2012" name="J. Bacteriol.">
        <title>Draft Genome Sequence of an Ammonia-Oxidizing Archaeon, "Candidatus Nitrosopumilus sediminis" AR2, from Svalbard in the Arctic Circle.</title>
        <authorList>
            <person name="Park S.J."/>
            <person name="Kim J.G."/>
            <person name="Jung M.Y."/>
            <person name="Kim S.J."/>
            <person name="Cha I.T."/>
            <person name="Ghai R."/>
            <person name="Martin-Cuadrado A.B."/>
            <person name="Rodriguez-Valera F."/>
            <person name="Rhee S.K."/>
        </authorList>
    </citation>
    <scope>NUCLEOTIDE SEQUENCE [LARGE SCALE GENOMIC DNA]</scope>
    <source>
        <strain evidence="1 2">AR2</strain>
    </source>
</reference>
<protein>
    <submittedName>
        <fullName evidence="1">Uncharacterized protein</fullName>
    </submittedName>
</protein>
<keyword evidence="2" id="KW-1185">Reference proteome</keyword>
<gene>
    <name evidence="1" type="ORF">NSED_00775</name>
</gene>
<evidence type="ECO:0000313" key="1">
    <source>
        <dbReference type="EMBL" id="AFS81967.1"/>
    </source>
</evidence>
<dbReference type="KEGG" id="nir:NSED_00775"/>
<dbReference type="PATRIC" id="fig|1229909.8.peg.163"/>
<proteinExistence type="predicted"/>
<name>K0BA78_9ARCH</name>